<dbReference type="RefSeq" id="WP_345160972.1">
    <property type="nucleotide sequence ID" value="NZ_BAABHC010000026.1"/>
</dbReference>
<organism evidence="2 3">
    <name type="scientific">Pontibacter saemangeumensis</name>
    <dbReference type="NCBI Taxonomy" id="1084525"/>
    <lineage>
        <taxon>Bacteria</taxon>
        <taxon>Pseudomonadati</taxon>
        <taxon>Bacteroidota</taxon>
        <taxon>Cytophagia</taxon>
        <taxon>Cytophagales</taxon>
        <taxon>Hymenobacteraceae</taxon>
        <taxon>Pontibacter</taxon>
    </lineage>
</organism>
<proteinExistence type="predicted"/>
<evidence type="ECO:0000259" key="1">
    <source>
        <dbReference type="Pfam" id="PF01882"/>
    </source>
</evidence>
<evidence type="ECO:0000313" key="2">
    <source>
        <dbReference type="EMBL" id="GAA4439667.1"/>
    </source>
</evidence>
<dbReference type="Proteomes" id="UP001500552">
    <property type="component" value="Unassembled WGS sequence"/>
</dbReference>
<name>A0ABP8LXL6_9BACT</name>
<protein>
    <submittedName>
        <fullName evidence="2">DUF58 domain-containing protein</fullName>
    </submittedName>
</protein>
<reference evidence="3" key="1">
    <citation type="journal article" date="2019" name="Int. J. Syst. Evol. Microbiol.">
        <title>The Global Catalogue of Microorganisms (GCM) 10K type strain sequencing project: providing services to taxonomists for standard genome sequencing and annotation.</title>
        <authorList>
            <consortium name="The Broad Institute Genomics Platform"/>
            <consortium name="The Broad Institute Genome Sequencing Center for Infectious Disease"/>
            <person name="Wu L."/>
            <person name="Ma J."/>
        </authorList>
    </citation>
    <scope>NUCLEOTIDE SEQUENCE [LARGE SCALE GENOMIC DNA]</scope>
    <source>
        <strain evidence="3">JCM 17926</strain>
    </source>
</reference>
<sequence>MIAPFQSYCKKAHAFNALVLKAKKNSERLTSGSQQSFFKGRGITFQEVRKYQAGDDVRSIHWSITARLREPHIKLYKEDRDLSLWFLIDVSGSGIFGTHKQTKFEAITELCAVIALTAQKSNCSIGAVFYSDRLEKVVLPQKGNLHCLKIFHSLTNQNITGSKTSIASALDYLMKIASKGSLIVVLSDFMSNAYDRSLKVISQKHDLLGIRIYDKSEVNFPSASFMHIIDSETGETATVNTSSKQFQLSYTTWYHEKVAYFEKAFTQAGAGILNVATDEEYSDKLVSYFQKR</sequence>
<dbReference type="PANTHER" id="PTHR33608:SF6">
    <property type="entry name" value="BLL2464 PROTEIN"/>
    <property type="match status" value="1"/>
</dbReference>
<dbReference type="Pfam" id="PF01882">
    <property type="entry name" value="DUF58"/>
    <property type="match status" value="1"/>
</dbReference>
<dbReference type="SUPFAM" id="SSF53300">
    <property type="entry name" value="vWA-like"/>
    <property type="match status" value="1"/>
</dbReference>
<comment type="caution">
    <text evidence="2">The sequence shown here is derived from an EMBL/GenBank/DDBJ whole genome shotgun (WGS) entry which is preliminary data.</text>
</comment>
<gene>
    <name evidence="2" type="ORF">GCM10023188_36160</name>
</gene>
<feature type="domain" description="DUF58" evidence="1">
    <location>
        <begin position="47"/>
        <end position="255"/>
    </location>
</feature>
<dbReference type="EMBL" id="BAABHC010000026">
    <property type="protein sequence ID" value="GAA4439667.1"/>
    <property type="molecule type" value="Genomic_DNA"/>
</dbReference>
<accession>A0ABP8LXL6</accession>
<dbReference type="InterPro" id="IPR036465">
    <property type="entry name" value="vWFA_dom_sf"/>
</dbReference>
<dbReference type="InterPro" id="IPR002881">
    <property type="entry name" value="DUF58"/>
</dbReference>
<keyword evidence="3" id="KW-1185">Reference proteome</keyword>
<evidence type="ECO:0000313" key="3">
    <source>
        <dbReference type="Proteomes" id="UP001500552"/>
    </source>
</evidence>
<dbReference type="CDD" id="cd00198">
    <property type="entry name" value="vWFA"/>
    <property type="match status" value="1"/>
</dbReference>
<dbReference type="Gene3D" id="3.40.50.410">
    <property type="entry name" value="von Willebrand factor, type A domain"/>
    <property type="match status" value="1"/>
</dbReference>
<dbReference type="PANTHER" id="PTHR33608">
    <property type="entry name" value="BLL2464 PROTEIN"/>
    <property type="match status" value="1"/>
</dbReference>